<keyword evidence="2 4" id="KW-0808">Transferase</keyword>
<dbReference type="EC" id="2.9.1.3" evidence="2"/>
<dbReference type="RefSeq" id="WP_224042308.1">
    <property type="nucleotide sequence ID" value="NZ_CAJZAH010000002.1"/>
</dbReference>
<dbReference type="NCBIfam" id="NF008751">
    <property type="entry name" value="PRK11784.1-3"/>
    <property type="match status" value="1"/>
</dbReference>
<gene>
    <name evidence="2 4" type="primary">selU</name>
    <name evidence="4" type="ORF">LMG21510_02832</name>
</gene>
<comment type="function">
    <text evidence="2">Involved in the post-transcriptional modification of the uridine at the wobble position (U34) of tRNA(Lys), tRNA(Glu) and tRNA(Gln). Catalyzes the conversion of 2-thiouridine (S2U-RNA) to 2-selenouridine (Se2U-RNA). Acts in a two-step process involving geranylation of 2-thiouridine (S2U) to S-geranyl-2-thiouridine (geS2U) and subsequent selenation of the latter derivative to 2-selenouridine (Se2U) in the tRNA chain.</text>
</comment>
<dbReference type="InterPro" id="IPR058840">
    <property type="entry name" value="AAA_SelU"/>
</dbReference>
<dbReference type="InterPro" id="IPR017582">
    <property type="entry name" value="SelU"/>
</dbReference>
<dbReference type="GO" id="GO:0016740">
    <property type="term" value="F:transferase activity"/>
    <property type="evidence" value="ECO:0007669"/>
    <property type="project" value="UniProtKB-KW"/>
</dbReference>
<evidence type="ECO:0000256" key="2">
    <source>
        <dbReference type="HAMAP-Rule" id="MF_01622"/>
    </source>
</evidence>
<feature type="active site" description="S-selanylcysteine intermediate" evidence="2">
    <location>
        <position position="97"/>
    </location>
</feature>
<sequence>MADTANTADYRRLLVQGVPLMDVRAPVEFARGALPGARNVPLMVDDEREYVGKRYKDEGQQAAIALGHQLVSGDTRTARIEAWAAFARANPGGCLYCFRGGLRSQIVQQWLREEAGIAYPRVIGGYKGMRTFLLDTLEAAARECDWLVVGGLTGSGKTELLAALGPGAVDLEGHARHRGSSFGARATAQPAQIDFENGLAVDLLRQREPGRRVLAVEDEGRFIGSRDVPQSLYARMQASPLVWIDEPFEARVERVLRDYVVGLEAEFVAALGSPAGFDAYAGRLRQALAQIERRLGGDRHARLSGLLEQALASQQRDGVVDQHRLWIAALLTDYYDPMYAYQQARREQAQDGSRVVFRGERAAVLAYLRERVAA</sequence>
<evidence type="ECO:0000313" key="4">
    <source>
        <dbReference type="EMBL" id="CAG9175287.1"/>
    </source>
</evidence>
<evidence type="ECO:0000259" key="3">
    <source>
        <dbReference type="PROSITE" id="PS50206"/>
    </source>
</evidence>
<dbReference type="InterPro" id="IPR036873">
    <property type="entry name" value="Rhodanese-like_dom_sf"/>
</dbReference>
<protein>
    <recommendedName>
        <fullName evidence="2">tRNA 2-selenouridine synthase</fullName>
        <ecNumber evidence="2">2.9.1.3</ecNumber>
    </recommendedName>
</protein>
<dbReference type="HAMAP" id="MF_01622">
    <property type="entry name" value="tRNA_sel_U_synth"/>
    <property type="match status" value="1"/>
</dbReference>
<accession>A0ABN7YUR8</accession>
<evidence type="ECO:0000256" key="1">
    <source>
        <dbReference type="ARBA" id="ARBA00023266"/>
    </source>
</evidence>
<dbReference type="PANTHER" id="PTHR30401:SF0">
    <property type="entry name" value="TRNA 2-SELENOURIDINE SYNTHASE"/>
    <property type="match status" value="1"/>
</dbReference>
<comment type="subunit">
    <text evidence="2">Monomer.</text>
</comment>
<keyword evidence="1 2" id="KW-0711">Selenium</keyword>
<evidence type="ECO:0000313" key="5">
    <source>
        <dbReference type="Proteomes" id="UP000721236"/>
    </source>
</evidence>
<organism evidence="4 5">
    <name type="scientific">Cupriavidus respiraculi</name>
    <dbReference type="NCBI Taxonomy" id="195930"/>
    <lineage>
        <taxon>Bacteria</taxon>
        <taxon>Pseudomonadati</taxon>
        <taxon>Pseudomonadota</taxon>
        <taxon>Betaproteobacteria</taxon>
        <taxon>Burkholderiales</taxon>
        <taxon>Burkholderiaceae</taxon>
        <taxon>Cupriavidus</taxon>
    </lineage>
</organism>
<comment type="caution">
    <text evidence="4">The sequence shown here is derived from an EMBL/GenBank/DDBJ whole genome shotgun (WGS) entry which is preliminary data.</text>
</comment>
<dbReference type="Proteomes" id="UP000721236">
    <property type="component" value="Unassembled WGS sequence"/>
</dbReference>
<name>A0ABN7YUR8_9BURK</name>
<proteinExistence type="inferred from homology"/>
<keyword evidence="5" id="KW-1185">Reference proteome</keyword>
<dbReference type="SUPFAM" id="SSF52821">
    <property type="entry name" value="Rhodanese/Cell cycle control phosphatase"/>
    <property type="match status" value="1"/>
</dbReference>
<comment type="similarity">
    <text evidence="2">Belongs to the SelU family.</text>
</comment>
<dbReference type="InterPro" id="IPR001763">
    <property type="entry name" value="Rhodanese-like_dom"/>
</dbReference>
<dbReference type="NCBIfam" id="TIGR03167">
    <property type="entry name" value="tRNA_sel_U_synt"/>
    <property type="match status" value="1"/>
</dbReference>
<feature type="domain" description="Rhodanese" evidence="3">
    <location>
        <begin position="14"/>
        <end position="138"/>
    </location>
</feature>
<dbReference type="EMBL" id="CAJZAH010000002">
    <property type="protein sequence ID" value="CAG9175287.1"/>
    <property type="molecule type" value="Genomic_DNA"/>
</dbReference>
<dbReference type="PANTHER" id="PTHR30401">
    <property type="entry name" value="TRNA 2-SELENOURIDINE SYNTHASE"/>
    <property type="match status" value="1"/>
</dbReference>
<dbReference type="SMART" id="SM00450">
    <property type="entry name" value="RHOD"/>
    <property type="match status" value="1"/>
</dbReference>
<dbReference type="PROSITE" id="PS50206">
    <property type="entry name" value="RHODANESE_3"/>
    <property type="match status" value="1"/>
</dbReference>
<dbReference type="Gene3D" id="3.40.250.10">
    <property type="entry name" value="Rhodanese-like domain"/>
    <property type="match status" value="1"/>
</dbReference>
<dbReference type="Pfam" id="PF26341">
    <property type="entry name" value="AAA_SelU"/>
    <property type="match status" value="1"/>
</dbReference>
<comment type="catalytic activity">
    <reaction evidence="2">
        <text>5-methylaminomethyl-2-thiouridine(34) in tRNA + selenophosphate + (2E)-geranyl diphosphate + H2O + H(+) = 5-methylaminomethyl-2-selenouridine(34) in tRNA + (2E)-thiogeraniol + phosphate + diphosphate</text>
        <dbReference type="Rhea" id="RHEA:42716"/>
        <dbReference type="Rhea" id="RHEA-COMP:10195"/>
        <dbReference type="Rhea" id="RHEA-COMP:10196"/>
        <dbReference type="ChEBI" id="CHEBI:15377"/>
        <dbReference type="ChEBI" id="CHEBI:15378"/>
        <dbReference type="ChEBI" id="CHEBI:16144"/>
        <dbReference type="ChEBI" id="CHEBI:33019"/>
        <dbReference type="ChEBI" id="CHEBI:43474"/>
        <dbReference type="ChEBI" id="CHEBI:58057"/>
        <dbReference type="ChEBI" id="CHEBI:74455"/>
        <dbReference type="ChEBI" id="CHEBI:82743"/>
        <dbReference type="ChEBI" id="CHEBI:143703"/>
        <dbReference type="EC" id="2.9.1.3"/>
    </reaction>
</comment>
<comment type="catalytic activity">
    <reaction evidence="2">
        <text>5-methylaminomethyl-S-(2E)-geranyl-thiouridine(34) in tRNA + selenophosphate + H(+) = 5-methylaminomethyl-2-(Se-phospho)selenouridine(34) in tRNA + (2E)-thiogeraniol</text>
        <dbReference type="Rhea" id="RHEA:60172"/>
        <dbReference type="Rhea" id="RHEA-COMP:14654"/>
        <dbReference type="Rhea" id="RHEA-COMP:15523"/>
        <dbReference type="ChEBI" id="CHEBI:15378"/>
        <dbReference type="ChEBI" id="CHEBI:16144"/>
        <dbReference type="ChEBI" id="CHEBI:140632"/>
        <dbReference type="ChEBI" id="CHEBI:143702"/>
        <dbReference type="ChEBI" id="CHEBI:143703"/>
    </reaction>
</comment>
<reference evidence="4 5" key="1">
    <citation type="submission" date="2021-08" db="EMBL/GenBank/DDBJ databases">
        <authorList>
            <person name="Peeters C."/>
        </authorList>
    </citation>
    <scope>NUCLEOTIDE SEQUENCE [LARGE SCALE GENOMIC DNA]</scope>
    <source>
        <strain evidence="4 5">LMG 21510</strain>
    </source>
</reference>
<comment type="catalytic activity">
    <reaction evidence="2">
        <text>5-methylaminomethyl-2-thiouridine(34) in tRNA + (2E)-geranyl diphosphate = 5-methylaminomethyl-S-(2E)-geranyl-thiouridine(34) in tRNA + diphosphate</text>
        <dbReference type="Rhea" id="RHEA:14085"/>
        <dbReference type="Rhea" id="RHEA-COMP:10195"/>
        <dbReference type="Rhea" id="RHEA-COMP:14654"/>
        <dbReference type="ChEBI" id="CHEBI:33019"/>
        <dbReference type="ChEBI" id="CHEBI:58057"/>
        <dbReference type="ChEBI" id="CHEBI:74455"/>
        <dbReference type="ChEBI" id="CHEBI:140632"/>
    </reaction>
</comment>
<comment type="catalytic activity">
    <reaction evidence="2">
        <text>5-methylaminomethyl-2-(Se-phospho)selenouridine(34) in tRNA + H2O = 5-methylaminomethyl-2-selenouridine(34) in tRNA + phosphate</text>
        <dbReference type="Rhea" id="RHEA:60176"/>
        <dbReference type="Rhea" id="RHEA-COMP:10196"/>
        <dbReference type="Rhea" id="RHEA-COMP:15523"/>
        <dbReference type="ChEBI" id="CHEBI:15377"/>
        <dbReference type="ChEBI" id="CHEBI:43474"/>
        <dbReference type="ChEBI" id="CHEBI:82743"/>
        <dbReference type="ChEBI" id="CHEBI:143702"/>
    </reaction>
</comment>